<feature type="coiled-coil region" evidence="2">
    <location>
        <begin position="80"/>
        <end position="142"/>
    </location>
</feature>
<sequence length="235" mass="27168">MGIFVRLKQLFEAKVDKSLDRAEDPGEMLDFSLRKMEDALQRIVQNTVQLTTSKKRVEMQRDEQIQMATNYQKHAEKALALGQEDLAREALNRKAEAEERIQELENQLSEMDHQLTATINNQEELKHKISNFRSKKEELKAVYNASQVQLKVKEMMTSVGSEADEVGKTIERAESKIYDMQARVKAIDELTEQGVISEAFDSKTDDMERRFRKLSKDSKVEEELTLLRKKLASNN</sequence>
<keyword evidence="4" id="KW-1185">Reference proteome</keyword>
<evidence type="ECO:0000256" key="2">
    <source>
        <dbReference type="SAM" id="Coils"/>
    </source>
</evidence>
<dbReference type="STRING" id="646529.Desaci_3908"/>
<dbReference type="OrthoDB" id="9779630at2"/>
<evidence type="ECO:0000256" key="1">
    <source>
        <dbReference type="ARBA" id="ARBA00043985"/>
    </source>
</evidence>
<proteinExistence type="inferred from homology"/>
<reference evidence="3 4" key="1">
    <citation type="journal article" date="2012" name="J. Bacteriol.">
        <title>Complete genome sequences of Desulfosporosinus orientis DSM765T, Desulfosporosinus youngiae DSM17734T, Desulfosporosinus meridiei DSM13257T, and Desulfosporosinus acidiphilus DSM22704T.</title>
        <authorList>
            <person name="Pester M."/>
            <person name="Brambilla E."/>
            <person name="Alazard D."/>
            <person name="Rattei T."/>
            <person name="Weinmaier T."/>
            <person name="Han J."/>
            <person name="Lucas S."/>
            <person name="Lapidus A."/>
            <person name="Cheng J.F."/>
            <person name="Goodwin L."/>
            <person name="Pitluck S."/>
            <person name="Peters L."/>
            <person name="Ovchinnikova G."/>
            <person name="Teshima H."/>
            <person name="Detter J.C."/>
            <person name="Han C.S."/>
            <person name="Tapia R."/>
            <person name="Land M.L."/>
            <person name="Hauser L."/>
            <person name="Kyrpides N.C."/>
            <person name="Ivanova N.N."/>
            <person name="Pagani I."/>
            <person name="Huntmann M."/>
            <person name="Wei C.L."/>
            <person name="Davenport K.W."/>
            <person name="Daligault H."/>
            <person name="Chain P.S."/>
            <person name="Chen A."/>
            <person name="Mavromatis K."/>
            <person name="Markowitz V."/>
            <person name="Szeto E."/>
            <person name="Mikhailova N."/>
            <person name="Pati A."/>
            <person name="Wagner M."/>
            <person name="Woyke T."/>
            <person name="Ollivier B."/>
            <person name="Klenk H.P."/>
            <person name="Spring S."/>
            <person name="Loy A."/>
        </authorList>
    </citation>
    <scope>NUCLEOTIDE SEQUENCE [LARGE SCALE GENOMIC DNA]</scope>
    <source>
        <strain evidence="4">DSM 22704 / JCM 16185 / SJ4</strain>
    </source>
</reference>
<dbReference type="KEGG" id="dai:Desaci_3908"/>
<dbReference type="PANTHER" id="PTHR31088:SF6">
    <property type="entry name" value="PHAGE SHOCK PROTEIN A"/>
    <property type="match status" value="1"/>
</dbReference>
<name>I4DAG0_DESAJ</name>
<keyword evidence="2" id="KW-0175">Coiled coil</keyword>
<dbReference type="RefSeq" id="WP_014828771.1">
    <property type="nucleotide sequence ID" value="NC_018068.1"/>
</dbReference>
<dbReference type="eggNOG" id="COG1842">
    <property type="taxonomic scope" value="Bacteria"/>
</dbReference>
<dbReference type="Pfam" id="PF04012">
    <property type="entry name" value="PspA_IM30"/>
    <property type="match status" value="1"/>
</dbReference>
<gene>
    <name evidence="3" type="ordered locus">Desaci_3908</name>
</gene>
<dbReference type="HOGENOM" id="CLU_056466_4_1_9"/>
<dbReference type="Proteomes" id="UP000002892">
    <property type="component" value="Chromosome"/>
</dbReference>
<accession>I4DAG0</accession>
<organism evidence="3 4">
    <name type="scientific">Desulfosporosinus acidiphilus (strain DSM 22704 / JCM 16185 / SJ4)</name>
    <dbReference type="NCBI Taxonomy" id="646529"/>
    <lineage>
        <taxon>Bacteria</taxon>
        <taxon>Bacillati</taxon>
        <taxon>Bacillota</taxon>
        <taxon>Clostridia</taxon>
        <taxon>Eubacteriales</taxon>
        <taxon>Desulfitobacteriaceae</taxon>
        <taxon>Desulfosporosinus</taxon>
    </lineage>
</organism>
<evidence type="ECO:0000313" key="3">
    <source>
        <dbReference type="EMBL" id="AFM42784.1"/>
    </source>
</evidence>
<dbReference type="InterPro" id="IPR007157">
    <property type="entry name" value="PspA_VIPP1"/>
</dbReference>
<protein>
    <submittedName>
        <fullName evidence="3">Phage shock protein A (IM30), suppresses sigma54-dependent transcription</fullName>
    </submittedName>
</protein>
<dbReference type="EMBL" id="CP003639">
    <property type="protein sequence ID" value="AFM42784.1"/>
    <property type="molecule type" value="Genomic_DNA"/>
</dbReference>
<comment type="similarity">
    <text evidence="1">Belongs to the PspA/Vipp/IM30 family.</text>
</comment>
<evidence type="ECO:0000313" key="4">
    <source>
        <dbReference type="Proteomes" id="UP000002892"/>
    </source>
</evidence>
<dbReference type="PANTHER" id="PTHR31088">
    <property type="entry name" value="MEMBRANE-ASSOCIATED PROTEIN VIPP1, CHLOROPLASTIC"/>
    <property type="match status" value="1"/>
</dbReference>
<dbReference type="AlphaFoldDB" id="I4DAG0"/>